<keyword evidence="1" id="KW-0732">Signal</keyword>
<comment type="caution">
    <text evidence="3">The sequence shown here is derived from an EMBL/GenBank/DDBJ whole genome shotgun (WGS) entry which is preliminary data.</text>
</comment>
<feature type="domain" description="DUF4136" evidence="2">
    <location>
        <begin position="34"/>
        <end position="188"/>
    </location>
</feature>
<keyword evidence="4" id="KW-1185">Reference proteome</keyword>
<name>A0A502KUK0_9GAMM</name>
<feature type="chain" id="PRO_5021270654" evidence="1">
    <location>
        <begin position="28"/>
        <end position="190"/>
    </location>
</feature>
<protein>
    <submittedName>
        <fullName evidence="3">DUF4136 domain-containing protein</fullName>
    </submittedName>
</protein>
<reference evidence="3 4" key="1">
    <citation type="submission" date="2019-01" db="EMBL/GenBank/DDBJ databases">
        <title>Litorilituus lipolytica sp. nov., isolated from intertidal sand of the Yellow Sea in China.</title>
        <authorList>
            <person name="Liu A."/>
        </authorList>
    </citation>
    <scope>NUCLEOTIDE SEQUENCE [LARGE SCALE GENOMIC DNA]</scope>
    <source>
        <strain evidence="3 4">RZ04</strain>
    </source>
</reference>
<proteinExistence type="predicted"/>
<feature type="signal peptide" evidence="1">
    <location>
        <begin position="1"/>
        <end position="27"/>
    </location>
</feature>
<dbReference type="EMBL" id="SAWY01000020">
    <property type="protein sequence ID" value="TPH15242.1"/>
    <property type="molecule type" value="Genomic_DNA"/>
</dbReference>
<dbReference type="Proteomes" id="UP000315303">
    <property type="component" value="Unassembled WGS sequence"/>
</dbReference>
<dbReference type="Gene3D" id="3.30.160.670">
    <property type="match status" value="1"/>
</dbReference>
<sequence>MKISMIKFNKILRIVPLSIVMILGACSANYTPITDYNANYDFNLVNSYNVIGDSHLKNPLLSDIDRLRVNNALELSLNKLGKTQVTQQEADVLVSYFILTKDKLKVNATYNSGYYGSSCYRCGYNQGINHISTREYVEGTLVIDIIDNKTKQTVYRSTLSKPLHAYDNAQEHEQEVNHVITAMMSNLPTT</sequence>
<accession>A0A502KUK0</accession>
<gene>
    <name evidence="3" type="ORF">EPA86_10545</name>
</gene>
<dbReference type="InterPro" id="IPR025411">
    <property type="entry name" value="DUF4136"/>
</dbReference>
<dbReference type="RefSeq" id="WP_140603396.1">
    <property type="nucleotide sequence ID" value="NZ_SAWY01000020.1"/>
</dbReference>
<dbReference type="OrthoDB" id="118896at2"/>
<evidence type="ECO:0000256" key="1">
    <source>
        <dbReference type="SAM" id="SignalP"/>
    </source>
</evidence>
<evidence type="ECO:0000313" key="4">
    <source>
        <dbReference type="Proteomes" id="UP000315303"/>
    </source>
</evidence>
<dbReference type="Pfam" id="PF13590">
    <property type="entry name" value="DUF4136"/>
    <property type="match status" value="1"/>
</dbReference>
<dbReference type="PROSITE" id="PS51257">
    <property type="entry name" value="PROKAR_LIPOPROTEIN"/>
    <property type="match status" value="1"/>
</dbReference>
<evidence type="ECO:0000313" key="3">
    <source>
        <dbReference type="EMBL" id="TPH15242.1"/>
    </source>
</evidence>
<evidence type="ECO:0000259" key="2">
    <source>
        <dbReference type="Pfam" id="PF13590"/>
    </source>
</evidence>
<dbReference type="AlphaFoldDB" id="A0A502KUK0"/>
<organism evidence="3 4">
    <name type="scientific">Litorilituus lipolyticus</name>
    <dbReference type="NCBI Taxonomy" id="2491017"/>
    <lineage>
        <taxon>Bacteria</taxon>
        <taxon>Pseudomonadati</taxon>
        <taxon>Pseudomonadota</taxon>
        <taxon>Gammaproteobacteria</taxon>
        <taxon>Alteromonadales</taxon>
        <taxon>Colwelliaceae</taxon>
        <taxon>Litorilituus</taxon>
    </lineage>
</organism>